<reference evidence="1" key="2">
    <citation type="journal article" date="2015" name="Fish Shellfish Immunol.">
        <title>Early steps in the European eel (Anguilla anguilla)-Vibrio vulnificus interaction in the gills: Role of the RtxA13 toxin.</title>
        <authorList>
            <person name="Callol A."/>
            <person name="Pajuelo D."/>
            <person name="Ebbesson L."/>
            <person name="Teles M."/>
            <person name="MacKenzie S."/>
            <person name="Amaro C."/>
        </authorList>
    </citation>
    <scope>NUCLEOTIDE SEQUENCE</scope>
</reference>
<accession>A0A0E9UEA2</accession>
<dbReference type="EMBL" id="GBXM01044465">
    <property type="protein sequence ID" value="JAH64112.1"/>
    <property type="molecule type" value="Transcribed_RNA"/>
</dbReference>
<sequence>MLIIVHSDGARVQQSAAAQMHITFTFSLHIFPFK</sequence>
<protein>
    <submittedName>
        <fullName evidence="1">Uncharacterized protein</fullName>
    </submittedName>
</protein>
<proteinExistence type="predicted"/>
<evidence type="ECO:0000313" key="1">
    <source>
        <dbReference type="EMBL" id="JAH64112.1"/>
    </source>
</evidence>
<organism evidence="1">
    <name type="scientific">Anguilla anguilla</name>
    <name type="common">European freshwater eel</name>
    <name type="synonym">Muraena anguilla</name>
    <dbReference type="NCBI Taxonomy" id="7936"/>
    <lineage>
        <taxon>Eukaryota</taxon>
        <taxon>Metazoa</taxon>
        <taxon>Chordata</taxon>
        <taxon>Craniata</taxon>
        <taxon>Vertebrata</taxon>
        <taxon>Euteleostomi</taxon>
        <taxon>Actinopterygii</taxon>
        <taxon>Neopterygii</taxon>
        <taxon>Teleostei</taxon>
        <taxon>Anguilliformes</taxon>
        <taxon>Anguillidae</taxon>
        <taxon>Anguilla</taxon>
    </lineage>
</organism>
<reference evidence="1" key="1">
    <citation type="submission" date="2014-11" db="EMBL/GenBank/DDBJ databases">
        <authorList>
            <person name="Amaro Gonzalez C."/>
        </authorList>
    </citation>
    <scope>NUCLEOTIDE SEQUENCE</scope>
</reference>
<dbReference type="AlphaFoldDB" id="A0A0E9UEA2"/>
<name>A0A0E9UEA2_ANGAN</name>